<dbReference type="Gene3D" id="3.60.21.10">
    <property type="match status" value="1"/>
</dbReference>
<reference evidence="6" key="1">
    <citation type="submission" date="2017-04" db="EMBL/GenBank/DDBJ databases">
        <title>Finegoldia magna isolated from orthopedic joint implant-associated infections.</title>
        <authorList>
            <person name="Bjorklund S."/>
            <person name="Bruggemann H."/>
            <person name="Jensen A."/>
            <person name="Hellmark B."/>
            <person name="Soderquist B."/>
        </authorList>
    </citation>
    <scope>NUCLEOTIDE SEQUENCE [LARGE SCALE GENOMIC DNA]</scope>
    <source>
        <strain evidence="6">CCUG 54800</strain>
    </source>
</reference>
<dbReference type="AlphaFoldDB" id="A0A233V6N4"/>
<dbReference type="GO" id="GO:0042132">
    <property type="term" value="F:fructose 1,6-bisphosphate 1-phosphatase activity"/>
    <property type="evidence" value="ECO:0007669"/>
    <property type="project" value="UniProtKB-UniRule"/>
</dbReference>
<evidence type="ECO:0000256" key="1">
    <source>
        <dbReference type="ARBA" id="ARBA00022801"/>
    </source>
</evidence>
<comment type="pathway">
    <text evidence="4">Carbohydrate biosynthesis; gluconeogenesis.</text>
</comment>
<evidence type="ECO:0000313" key="6">
    <source>
        <dbReference type="Proteomes" id="UP000215413"/>
    </source>
</evidence>
<dbReference type="EMBL" id="NDYC01000015">
    <property type="protein sequence ID" value="OXZ28050.1"/>
    <property type="molecule type" value="Genomic_DNA"/>
</dbReference>
<dbReference type="HAMAP" id="MF_01854">
    <property type="entry name" value="FBPase_class3"/>
    <property type="match status" value="1"/>
</dbReference>
<comment type="cofactor">
    <cofactor evidence="4">
        <name>Mn(2+)</name>
        <dbReference type="ChEBI" id="CHEBI:29035"/>
    </cofactor>
</comment>
<dbReference type="GO" id="GO:0006094">
    <property type="term" value="P:gluconeogenesis"/>
    <property type="evidence" value="ECO:0007669"/>
    <property type="project" value="UniProtKB-UniRule"/>
</dbReference>
<evidence type="ECO:0000256" key="2">
    <source>
        <dbReference type="ARBA" id="ARBA00023211"/>
    </source>
</evidence>
<dbReference type="Pfam" id="PF06874">
    <property type="entry name" value="FBPase_2"/>
    <property type="match status" value="1"/>
</dbReference>
<keyword evidence="2 4" id="KW-0464">Manganese</keyword>
<keyword evidence="1 4" id="KW-0378">Hydrolase</keyword>
<evidence type="ECO:0000313" key="5">
    <source>
        <dbReference type="EMBL" id="OXZ28050.1"/>
    </source>
</evidence>
<dbReference type="InterPro" id="IPR029052">
    <property type="entry name" value="Metallo-depent_PP-like"/>
</dbReference>
<gene>
    <name evidence="4" type="primary">fbp</name>
    <name evidence="5" type="ORF">B9N49_02885</name>
</gene>
<evidence type="ECO:0000256" key="3">
    <source>
        <dbReference type="ARBA" id="ARBA00023277"/>
    </source>
</evidence>
<protein>
    <recommendedName>
        <fullName evidence="4">Fructose-1,6-bisphosphatase class 3</fullName>
        <shortName evidence="4">FBPase class 3</shortName>
        <ecNumber evidence="4">3.1.3.11</ecNumber>
    </recommendedName>
    <alternativeName>
        <fullName evidence="4">D-fructose-1,6-bisphosphate 1-phosphohydrolase class 3</fullName>
    </alternativeName>
</protein>
<comment type="catalytic activity">
    <reaction evidence="4">
        <text>beta-D-fructose 1,6-bisphosphate + H2O = beta-D-fructose 6-phosphate + phosphate</text>
        <dbReference type="Rhea" id="RHEA:11064"/>
        <dbReference type="ChEBI" id="CHEBI:15377"/>
        <dbReference type="ChEBI" id="CHEBI:32966"/>
        <dbReference type="ChEBI" id="CHEBI:43474"/>
        <dbReference type="ChEBI" id="CHEBI:57634"/>
        <dbReference type="EC" id="3.1.3.11"/>
    </reaction>
</comment>
<organism evidence="5 6">
    <name type="scientific">Finegoldia magna</name>
    <name type="common">Peptostreptococcus magnus</name>
    <dbReference type="NCBI Taxonomy" id="1260"/>
    <lineage>
        <taxon>Bacteria</taxon>
        <taxon>Bacillati</taxon>
        <taxon>Bacillota</taxon>
        <taxon>Tissierellia</taxon>
        <taxon>Tissierellales</taxon>
        <taxon>Peptoniphilaceae</taxon>
        <taxon>Finegoldia</taxon>
    </lineage>
</organism>
<dbReference type="SUPFAM" id="SSF56300">
    <property type="entry name" value="Metallo-dependent phosphatases"/>
    <property type="match status" value="1"/>
</dbReference>
<dbReference type="UniPathway" id="UPA00138"/>
<dbReference type="EC" id="3.1.3.11" evidence="4"/>
<comment type="caution">
    <text evidence="5">The sequence shown here is derived from an EMBL/GenBank/DDBJ whole genome shotgun (WGS) entry which is preliminary data.</text>
</comment>
<evidence type="ECO:0000256" key="4">
    <source>
        <dbReference type="HAMAP-Rule" id="MF_01854"/>
    </source>
</evidence>
<sequence length="650" mass="75286">MNNLKYLKLLAKEFPTIEQAANKIISLTSLSVLPKGTEYFLSDLHGQYDSFNRIIKSASGNTRIKIDLEFKDKLSESRKNQLANLIYDPKTIINITKENDEYTETWIRDTIFYLIKIAKRVASKYSRQKVRNQTPFYYRDLIDEMLNIQYESLNKKEYFNQLLDSIIKIEVSEDFIITLCELIQDLNIDWLHIVGDIFDRGKRPDIIMDTLIAKKDVDIQYGNHDVTWIGAYLGSYVNACNVVRNAISYNNFQSLEDGYGINLRLLSTLADESYYDDPCERFKVRILDDNKHSETDLLHAARMHKAISIIQFKLENQLFKRNPEFEQLDRLYLERIDFKNGIYKDANGKPHALLDIKFPTIDPENPLELTPNEQEVIECISKSFRTSHRLKEHMDFLFSYGSVYKIANSNLLFHGCIPMNKDGSFEEFTYQSNTYSGKSLLDFFEGIINSAKNMDDNDPDRQTALDFFWYMWCGPKSPMFGKSKISTFENFFITDKDVRKEVSNPYFSLSKIEKYADKIFEEFNMNPETSHIINGHVPVKSINGEKPVSANGKTYVIDGGISEAYQKKTGIAGYTLTFNSHHLAIAKHKNFKVMESVHGAYTPEVTITEEFPKRMLIKDTDEGEEILELIEDLESLIEAYRSGTIQQNSN</sequence>
<dbReference type="InterPro" id="IPR009164">
    <property type="entry name" value="FBPtase_class3"/>
</dbReference>
<accession>A0A233V6N4</accession>
<name>A0A233V6N4_FINMA</name>
<proteinExistence type="inferred from homology"/>
<dbReference type="RefSeq" id="WP_094205452.1">
    <property type="nucleotide sequence ID" value="NZ_AP031486.1"/>
</dbReference>
<keyword evidence="3 4" id="KW-0119">Carbohydrate metabolism</keyword>
<dbReference type="Proteomes" id="UP000215413">
    <property type="component" value="Unassembled WGS sequence"/>
</dbReference>
<comment type="similarity">
    <text evidence="4">Belongs to the FBPase class 3 family.</text>
</comment>